<dbReference type="Pfam" id="PF13426">
    <property type="entry name" value="PAS_9"/>
    <property type="match status" value="1"/>
</dbReference>
<feature type="domain" description="PAS" evidence="8">
    <location>
        <begin position="155"/>
        <end position="224"/>
    </location>
</feature>
<organism evidence="10 11">
    <name type="scientific">Falsiroseomonas frigidaquae</name>
    <dbReference type="NCBI Taxonomy" id="487318"/>
    <lineage>
        <taxon>Bacteria</taxon>
        <taxon>Pseudomonadati</taxon>
        <taxon>Pseudomonadota</taxon>
        <taxon>Alphaproteobacteria</taxon>
        <taxon>Acetobacterales</taxon>
        <taxon>Roseomonadaceae</taxon>
        <taxon>Falsiroseomonas</taxon>
    </lineage>
</organism>
<evidence type="ECO:0000259" key="9">
    <source>
        <dbReference type="PROSITE" id="PS50113"/>
    </source>
</evidence>
<dbReference type="InterPro" id="IPR000700">
    <property type="entry name" value="PAS-assoc_C"/>
</dbReference>
<dbReference type="InterPro" id="IPR003594">
    <property type="entry name" value="HATPase_dom"/>
</dbReference>
<dbReference type="InterPro" id="IPR013656">
    <property type="entry name" value="PAS_4"/>
</dbReference>
<feature type="coiled-coil region" evidence="5">
    <location>
        <begin position="116"/>
        <end position="150"/>
    </location>
</feature>
<evidence type="ECO:0000259" key="7">
    <source>
        <dbReference type="PROSITE" id="PS50110"/>
    </source>
</evidence>
<comment type="catalytic activity">
    <reaction evidence="1">
        <text>ATP + protein L-histidine = ADP + protein N-phospho-L-histidine.</text>
        <dbReference type="EC" id="2.7.13.3"/>
    </reaction>
</comment>
<evidence type="ECO:0000313" key="10">
    <source>
        <dbReference type="EMBL" id="NKE44220.1"/>
    </source>
</evidence>
<evidence type="ECO:0000256" key="1">
    <source>
        <dbReference type="ARBA" id="ARBA00000085"/>
    </source>
</evidence>
<dbReference type="EMBL" id="JAAVTX010000002">
    <property type="protein sequence ID" value="NKE44220.1"/>
    <property type="molecule type" value="Genomic_DNA"/>
</dbReference>
<dbReference type="InterPro" id="IPR036097">
    <property type="entry name" value="HisK_dim/P_sf"/>
</dbReference>
<dbReference type="InterPro" id="IPR003661">
    <property type="entry name" value="HisK_dim/P_dom"/>
</dbReference>
<keyword evidence="11" id="KW-1185">Reference proteome</keyword>
<dbReference type="InterPro" id="IPR004358">
    <property type="entry name" value="Sig_transdc_His_kin-like_C"/>
</dbReference>
<dbReference type="RefSeq" id="WP_168048035.1">
    <property type="nucleotide sequence ID" value="NZ_JAATJR010000002.1"/>
</dbReference>
<evidence type="ECO:0000259" key="8">
    <source>
        <dbReference type="PROSITE" id="PS50112"/>
    </source>
</evidence>
<dbReference type="EC" id="2.7.13.3" evidence="2"/>
<dbReference type="NCBIfam" id="TIGR00229">
    <property type="entry name" value="sensory_box"/>
    <property type="match status" value="2"/>
</dbReference>
<evidence type="ECO:0000256" key="3">
    <source>
        <dbReference type="ARBA" id="ARBA00022553"/>
    </source>
</evidence>
<dbReference type="SUPFAM" id="SSF52172">
    <property type="entry name" value="CheY-like"/>
    <property type="match status" value="1"/>
</dbReference>
<dbReference type="Gene3D" id="3.40.50.2300">
    <property type="match status" value="1"/>
</dbReference>
<dbReference type="Pfam" id="PF08448">
    <property type="entry name" value="PAS_4"/>
    <property type="match status" value="1"/>
</dbReference>
<dbReference type="Gene3D" id="3.30.450.20">
    <property type="entry name" value="PAS domain"/>
    <property type="match status" value="2"/>
</dbReference>
<dbReference type="SMART" id="SM00387">
    <property type="entry name" value="HATPase_c"/>
    <property type="match status" value="1"/>
</dbReference>
<dbReference type="Gene3D" id="3.30.565.10">
    <property type="entry name" value="Histidine kinase-like ATPase, C-terminal domain"/>
    <property type="match status" value="1"/>
</dbReference>
<dbReference type="Gene3D" id="1.10.287.130">
    <property type="match status" value="1"/>
</dbReference>
<evidence type="ECO:0000256" key="5">
    <source>
        <dbReference type="SAM" id="Coils"/>
    </source>
</evidence>
<evidence type="ECO:0000259" key="6">
    <source>
        <dbReference type="PROSITE" id="PS50109"/>
    </source>
</evidence>
<dbReference type="Pfam" id="PF00072">
    <property type="entry name" value="Response_reg"/>
    <property type="match status" value="1"/>
</dbReference>
<dbReference type="Pfam" id="PF02518">
    <property type="entry name" value="HATPase_c"/>
    <property type="match status" value="1"/>
</dbReference>
<feature type="domain" description="PAC" evidence="9">
    <location>
        <begin position="232"/>
        <end position="282"/>
    </location>
</feature>
<dbReference type="PANTHER" id="PTHR43065">
    <property type="entry name" value="SENSOR HISTIDINE KINASE"/>
    <property type="match status" value="1"/>
</dbReference>
<evidence type="ECO:0000256" key="4">
    <source>
        <dbReference type="PROSITE-ProRule" id="PRU00169"/>
    </source>
</evidence>
<name>A0ABX1EUK4_9PROT</name>
<reference evidence="10 11" key="1">
    <citation type="submission" date="2020-03" db="EMBL/GenBank/DDBJ databases">
        <title>Roseomonas selenitidurans sp. nov. isolated from soil.</title>
        <authorList>
            <person name="Liu H."/>
        </authorList>
    </citation>
    <scope>NUCLEOTIDE SEQUENCE [LARGE SCALE GENOMIC DNA]</scope>
    <source>
        <strain evidence="10 11">JCM 15073</strain>
    </source>
</reference>
<keyword evidence="3 4" id="KW-0597">Phosphoprotein</keyword>
<dbReference type="PROSITE" id="PS50112">
    <property type="entry name" value="PAS"/>
    <property type="match status" value="2"/>
</dbReference>
<evidence type="ECO:0000313" key="11">
    <source>
        <dbReference type="Proteomes" id="UP000765160"/>
    </source>
</evidence>
<dbReference type="SUPFAM" id="SSF47384">
    <property type="entry name" value="Homodimeric domain of signal transducing histidine kinase"/>
    <property type="match status" value="1"/>
</dbReference>
<dbReference type="SMART" id="SM00448">
    <property type="entry name" value="REC"/>
    <property type="match status" value="1"/>
</dbReference>
<feature type="domain" description="Histidine kinase" evidence="6">
    <location>
        <begin position="295"/>
        <end position="524"/>
    </location>
</feature>
<dbReference type="PROSITE" id="PS50109">
    <property type="entry name" value="HIS_KIN"/>
    <property type="match status" value="1"/>
</dbReference>
<comment type="caution">
    <text evidence="10">The sequence shown here is derived from an EMBL/GenBank/DDBJ whole genome shotgun (WGS) entry which is preliminary data.</text>
</comment>
<sequence length="666" mass="71455">MRSPQPLDADLDCVVEALGDSAVIRLSPEGDIRHLGAAAARLLGHVPEAVLGRHFRLFYPPEALAADQPAVELNAARRDGRCAVEAERLRQDGTRFQAASILLARSDPAEPGFLLVLRDLTARERLRQELEEAQQEVERRLAELALLRRASRGAGEERFRQVVEAAPNAMVMINAAGQIEMVNAQAERVFGYRRDEMLGRPVDMLVPEGSRDLHPALRRGFFAQPQSRPMGAGRDLHGLRKDGSEFPVEIGLNPIETEDGPMVLSAILDMSARVQLEALLRQAQKMEAVGRLTAGVAHDFNNLLQTMMGSMEILQDRVLGDLASEELVASSIDAALRGARLTHHLLAFSRKQVLRPSQIEIAALLRKTVAMLERTLGPKIRIRALEEAGAPAGDQAGGLQAFADPAQLEACILNLAINARDAMPRGGSLTIRAYGTRIGPDEATETLQPGDYAVLSVEDTGSGIKDEILDKIFEPFFTTKDVGEGSGLGLPMVLGYARQSGGDVRVASLPGQGTRVEVLLPRIAPAEPAAEVGRPGPVAQPGCGRVLLVDDAPDVLQTLGAFLSGAGYEVTRCASGDEALQVVAEGAQLDCVVTDYAMPGLSGVDLLLRLAELRPGLPVLVVTGYPGVEPLGDLPQHVEILRKPFPRAELLRRVAALVAGRVGPRG</sequence>
<feature type="domain" description="PAS" evidence="8">
    <location>
        <begin position="21"/>
        <end position="60"/>
    </location>
</feature>
<keyword evidence="5" id="KW-0175">Coiled coil</keyword>
<gene>
    <name evidence="10" type="ORF">HB662_05490</name>
</gene>
<dbReference type="Pfam" id="PF00512">
    <property type="entry name" value="HisKA"/>
    <property type="match status" value="1"/>
</dbReference>
<dbReference type="Proteomes" id="UP000765160">
    <property type="component" value="Unassembled WGS sequence"/>
</dbReference>
<accession>A0ABX1EUK4</accession>
<dbReference type="PANTHER" id="PTHR43065:SF49">
    <property type="entry name" value="HISTIDINE KINASE"/>
    <property type="match status" value="1"/>
</dbReference>
<dbReference type="InterPro" id="IPR011006">
    <property type="entry name" value="CheY-like_superfamily"/>
</dbReference>
<dbReference type="SMART" id="SM00388">
    <property type="entry name" value="HisKA"/>
    <property type="match status" value="1"/>
</dbReference>
<dbReference type="InterPro" id="IPR005467">
    <property type="entry name" value="His_kinase_dom"/>
</dbReference>
<feature type="modified residue" description="4-aspartylphosphate" evidence="4">
    <location>
        <position position="595"/>
    </location>
</feature>
<dbReference type="SMART" id="SM00091">
    <property type="entry name" value="PAS"/>
    <property type="match status" value="2"/>
</dbReference>
<dbReference type="SUPFAM" id="SSF55874">
    <property type="entry name" value="ATPase domain of HSP90 chaperone/DNA topoisomerase II/histidine kinase"/>
    <property type="match status" value="1"/>
</dbReference>
<dbReference type="CDD" id="cd00130">
    <property type="entry name" value="PAS"/>
    <property type="match status" value="2"/>
</dbReference>
<proteinExistence type="predicted"/>
<dbReference type="InterPro" id="IPR035965">
    <property type="entry name" value="PAS-like_dom_sf"/>
</dbReference>
<dbReference type="PROSITE" id="PS50110">
    <property type="entry name" value="RESPONSE_REGULATORY"/>
    <property type="match status" value="1"/>
</dbReference>
<evidence type="ECO:0000256" key="2">
    <source>
        <dbReference type="ARBA" id="ARBA00012438"/>
    </source>
</evidence>
<dbReference type="PROSITE" id="PS50113">
    <property type="entry name" value="PAC"/>
    <property type="match status" value="1"/>
</dbReference>
<dbReference type="InterPro" id="IPR000014">
    <property type="entry name" value="PAS"/>
</dbReference>
<feature type="domain" description="Response regulatory" evidence="7">
    <location>
        <begin position="545"/>
        <end position="658"/>
    </location>
</feature>
<dbReference type="SUPFAM" id="SSF55785">
    <property type="entry name" value="PYP-like sensor domain (PAS domain)"/>
    <property type="match status" value="2"/>
</dbReference>
<dbReference type="InterPro" id="IPR001789">
    <property type="entry name" value="Sig_transdc_resp-reg_receiver"/>
</dbReference>
<protein>
    <recommendedName>
        <fullName evidence="2">histidine kinase</fullName>
        <ecNumber evidence="2">2.7.13.3</ecNumber>
    </recommendedName>
</protein>
<dbReference type="PRINTS" id="PR00344">
    <property type="entry name" value="BCTRLSENSOR"/>
</dbReference>
<dbReference type="InterPro" id="IPR036890">
    <property type="entry name" value="HATPase_C_sf"/>
</dbReference>